<dbReference type="AlphaFoldDB" id="A0A9W6FW15"/>
<dbReference type="GO" id="GO:0004252">
    <property type="term" value="F:serine-type endopeptidase activity"/>
    <property type="evidence" value="ECO:0007669"/>
    <property type="project" value="InterPro"/>
</dbReference>
<comment type="caution">
    <text evidence="8">The sequence shown here is derived from an EMBL/GenBank/DDBJ whole genome shotgun (WGS) entry which is preliminary data.</text>
</comment>
<feature type="signal peptide" evidence="6">
    <location>
        <begin position="1"/>
        <end position="19"/>
    </location>
</feature>
<dbReference type="Gene3D" id="2.30.42.10">
    <property type="match status" value="1"/>
</dbReference>
<dbReference type="InterPro" id="IPR036034">
    <property type="entry name" value="PDZ_sf"/>
</dbReference>
<dbReference type="InterPro" id="IPR001478">
    <property type="entry name" value="PDZ"/>
</dbReference>
<dbReference type="InterPro" id="IPR009003">
    <property type="entry name" value="Peptidase_S1_PA"/>
</dbReference>
<keyword evidence="2 8" id="KW-0645">Protease</keyword>
<organism evidence="8 9">
    <name type="scientific">Desulforhabdus amnigena</name>
    <dbReference type="NCBI Taxonomy" id="40218"/>
    <lineage>
        <taxon>Bacteria</taxon>
        <taxon>Pseudomonadati</taxon>
        <taxon>Thermodesulfobacteriota</taxon>
        <taxon>Syntrophobacteria</taxon>
        <taxon>Syntrophobacterales</taxon>
        <taxon>Syntrophobacteraceae</taxon>
        <taxon>Desulforhabdus</taxon>
    </lineage>
</organism>
<dbReference type="SUPFAM" id="SSF50156">
    <property type="entry name" value="PDZ domain-like"/>
    <property type="match status" value="1"/>
</dbReference>
<keyword evidence="4" id="KW-0720">Serine protease</keyword>
<comment type="similarity">
    <text evidence="1">Belongs to the peptidase S1C family.</text>
</comment>
<dbReference type="InterPro" id="IPR051201">
    <property type="entry name" value="Chloro_Bact_Ser_Proteases"/>
</dbReference>
<evidence type="ECO:0000256" key="1">
    <source>
        <dbReference type="ARBA" id="ARBA00010541"/>
    </source>
</evidence>
<dbReference type="PROSITE" id="PS50889">
    <property type="entry name" value="S4"/>
    <property type="match status" value="1"/>
</dbReference>
<dbReference type="FunFam" id="2.40.10.10:FF:000001">
    <property type="entry name" value="Periplasmic serine protease DegS"/>
    <property type="match status" value="1"/>
</dbReference>
<reference evidence="8" key="1">
    <citation type="submission" date="2022-12" db="EMBL/GenBank/DDBJ databases">
        <title>Reference genome sequencing for broad-spectrum identification of bacterial and archaeal isolates by mass spectrometry.</title>
        <authorList>
            <person name="Sekiguchi Y."/>
            <person name="Tourlousse D.M."/>
        </authorList>
    </citation>
    <scope>NUCLEOTIDE SEQUENCE</scope>
    <source>
        <strain evidence="8">ASRB1</strain>
    </source>
</reference>
<evidence type="ECO:0000259" key="7">
    <source>
        <dbReference type="PROSITE" id="PS50106"/>
    </source>
</evidence>
<dbReference type="EMBL" id="BSDR01000001">
    <property type="protein sequence ID" value="GLI35936.1"/>
    <property type="molecule type" value="Genomic_DNA"/>
</dbReference>
<dbReference type="InterPro" id="IPR001940">
    <property type="entry name" value="Peptidase_S1C"/>
</dbReference>
<dbReference type="PRINTS" id="PR00834">
    <property type="entry name" value="PROTEASES2C"/>
</dbReference>
<name>A0A9W6FW15_9BACT</name>
<proteinExistence type="inferred from homology"/>
<dbReference type="PROSITE" id="PS50106">
    <property type="entry name" value="PDZ"/>
    <property type="match status" value="1"/>
</dbReference>
<protein>
    <submittedName>
        <fullName evidence="8">Serine protease</fullName>
    </submittedName>
</protein>
<evidence type="ECO:0000256" key="5">
    <source>
        <dbReference type="PROSITE-ProRule" id="PRU00182"/>
    </source>
</evidence>
<evidence type="ECO:0000256" key="2">
    <source>
        <dbReference type="ARBA" id="ARBA00022670"/>
    </source>
</evidence>
<dbReference type="Pfam" id="PF13180">
    <property type="entry name" value="PDZ_2"/>
    <property type="match status" value="1"/>
</dbReference>
<dbReference type="Proteomes" id="UP001144372">
    <property type="component" value="Unassembled WGS sequence"/>
</dbReference>
<keyword evidence="9" id="KW-1185">Reference proteome</keyword>
<accession>A0A9W6FW15</accession>
<dbReference type="Gene3D" id="2.40.10.120">
    <property type="match status" value="1"/>
</dbReference>
<evidence type="ECO:0000313" key="9">
    <source>
        <dbReference type="Proteomes" id="UP001144372"/>
    </source>
</evidence>
<dbReference type="PANTHER" id="PTHR43343:SF3">
    <property type="entry name" value="PROTEASE DO-LIKE 8, CHLOROPLASTIC"/>
    <property type="match status" value="1"/>
</dbReference>
<feature type="domain" description="PDZ" evidence="7">
    <location>
        <begin position="244"/>
        <end position="317"/>
    </location>
</feature>
<evidence type="ECO:0000256" key="6">
    <source>
        <dbReference type="SAM" id="SignalP"/>
    </source>
</evidence>
<keyword evidence="5" id="KW-0694">RNA-binding</keyword>
<dbReference type="GO" id="GO:0006508">
    <property type="term" value="P:proteolysis"/>
    <property type="evidence" value="ECO:0007669"/>
    <property type="project" value="UniProtKB-KW"/>
</dbReference>
<dbReference type="SMART" id="SM00228">
    <property type="entry name" value="PDZ"/>
    <property type="match status" value="1"/>
</dbReference>
<dbReference type="SUPFAM" id="SSF50494">
    <property type="entry name" value="Trypsin-like serine proteases"/>
    <property type="match status" value="1"/>
</dbReference>
<dbReference type="GO" id="GO:0003723">
    <property type="term" value="F:RNA binding"/>
    <property type="evidence" value="ECO:0007669"/>
    <property type="project" value="UniProtKB-KW"/>
</dbReference>
<gene>
    <name evidence="8" type="ORF">DAMNIGENAA_33690</name>
</gene>
<feature type="chain" id="PRO_5040796632" evidence="6">
    <location>
        <begin position="20"/>
        <end position="353"/>
    </location>
</feature>
<keyword evidence="3" id="KW-0378">Hydrolase</keyword>
<keyword evidence="6" id="KW-0732">Signal</keyword>
<sequence>MTHLVLGFAVVSAMGSAAAMTEDEKNNIELYERLAPGVVNITSTVLEHDFFFNVVPRQGAGSGSVIDSRGYILTNHHVIEDASKLEVTLADGKKYTARLIGSDPDTDIAVVKIDATRENLVVIPMGSSANLKVGQKAVAIGNPFGLGQTLTTGVISSIGRTLRSTTGRLVEDIIQTDASINPGNSGGPLIDSSGKMIGINTAIFSPTGANVGIGFAIPIDTAKRVVDELINKGYYAYPWMGISLMTLSADMAEALKLSVDSGVMVVEVVPRGPADRAGIRGGTSRAQIGNNIVVVGGDIIVKMNGKKVSDADTVIRDIRKFRPGDRIQFDVVRWDGSRKNITLILGEQPKSSR</sequence>
<evidence type="ECO:0000256" key="3">
    <source>
        <dbReference type="ARBA" id="ARBA00022801"/>
    </source>
</evidence>
<dbReference type="Pfam" id="PF13365">
    <property type="entry name" value="Trypsin_2"/>
    <property type="match status" value="1"/>
</dbReference>
<evidence type="ECO:0000256" key="4">
    <source>
        <dbReference type="ARBA" id="ARBA00022825"/>
    </source>
</evidence>
<dbReference type="PANTHER" id="PTHR43343">
    <property type="entry name" value="PEPTIDASE S12"/>
    <property type="match status" value="1"/>
</dbReference>
<evidence type="ECO:0000313" key="8">
    <source>
        <dbReference type="EMBL" id="GLI35936.1"/>
    </source>
</evidence>